<feature type="region of interest" description="Disordered" evidence="1">
    <location>
        <begin position="88"/>
        <end position="134"/>
    </location>
</feature>
<evidence type="ECO:0008006" key="5">
    <source>
        <dbReference type="Google" id="ProtNLM"/>
    </source>
</evidence>
<sequence>MKTIHSLTPPIPPASASLLMPHRLQPSIRSFITNPYFVFSGAAGLVFGVGSLILIGIALSRSEPQRVAETPADPQTVIDVAAVASETESSSVSVEDKPMPAAPNEGVRSESKLAPDQQLAAAESRPAGKTEAIDNPLAGEPFAPFFKCSLPQREFTDEDRRTYVDDKYVPRYSYATESGTLAIVGPWKREIGFVTNDAMEQGGSEESVQLVTLSGDVTGVDYKPRPNGGKFLVSYQNPAGIAFIDATTLELQKKISLPDEQGPNVTCPKDPHVDFAFAFAARGNSYQINVDTMEIAQTWPICTGPGHATYDGTWVVRNWRGPISVQMADQRGWSHVEHGVTKYDHSAPTPLVDPLGRFVALRNEIYSSDFAIQLGEFETAPEAVSVDNSWMFGIEKTELILASLNDGKTIKRFALPNSWIPLDGIADHHRTPSGIETHLRRIRSRRGSSNAFTRWSDVFRCQLIADDQRERLLIAGPDLLSIPYAAFDLPPEPRLLLDNIPFASGTIGDAIEFDVPLGTEDVTVELVDTKGATIEGNRFRWTPQAGQSGKQTFVAKIKKGNASHLTSWNIQVDRRTTQTLPIDFFADGVTVSSDATMIAIRGHQRAEKTVDQELRTRAQTAEIAVFDLRSKELKVSKSIAGSLSQLEFCQNELLVCRPKDRDSQTVARLRLPNLTLAGETDVGKGRLVSIGDKVVGLSDSDRWAYYTVPDLKPLGPQNSNRLNTDKLSGRRVADGWTYDGVLWGTEMKTPQLIYRSGPFASLGSGLTTRHGGAKITQQIYKGFVYDLPTTVNVSRQGWRDKTSYDSFYLPADITVEVSRDSCDLVFRSIDDKVEQHRLLLMPRPNTVSSDSRMQDIAFTKDNLYVVFAGQVFVVDAQPLVAMMPRPFHIAPVQSTMVLKGRTPTVNYDAPGATSFKLELIAFQGGANVTLESSDGKFTIDMSHINEIAAEAWTKMPTVRGGSNDAKTRLQTYLKYAKVAYQKITSRNPSGVPIAVTAVVSATGPGLATDVLAHVYLIDVPQTTMRKNMPADPAGGRTR</sequence>
<keyword evidence="4" id="KW-1185">Reference proteome</keyword>
<evidence type="ECO:0000256" key="2">
    <source>
        <dbReference type="SAM" id="Phobius"/>
    </source>
</evidence>
<dbReference type="AlphaFoldDB" id="A0A7W5E741"/>
<dbReference type="SUPFAM" id="SSF50969">
    <property type="entry name" value="YVTN repeat-like/Quinoprotein amine dehydrogenase"/>
    <property type="match status" value="1"/>
</dbReference>
<gene>
    <name evidence="3" type="ORF">FHS27_006359</name>
</gene>
<dbReference type="InterPro" id="IPR011044">
    <property type="entry name" value="Quino_amine_DH_bsu"/>
</dbReference>
<accession>A0A7W5E741</accession>
<protein>
    <recommendedName>
        <fullName evidence="5">Transmembrane protein</fullName>
    </recommendedName>
</protein>
<dbReference type="Proteomes" id="UP000536179">
    <property type="component" value="Unassembled WGS sequence"/>
</dbReference>
<dbReference type="EMBL" id="JACHXU010000040">
    <property type="protein sequence ID" value="MBB3210512.1"/>
    <property type="molecule type" value="Genomic_DNA"/>
</dbReference>
<keyword evidence="2" id="KW-0812">Transmembrane</keyword>
<evidence type="ECO:0000313" key="3">
    <source>
        <dbReference type="EMBL" id="MBB3210512.1"/>
    </source>
</evidence>
<keyword evidence="2" id="KW-1133">Transmembrane helix</keyword>
<reference evidence="3 4" key="1">
    <citation type="submission" date="2020-08" db="EMBL/GenBank/DDBJ databases">
        <title>Genomic Encyclopedia of Type Strains, Phase III (KMG-III): the genomes of soil and plant-associated and newly described type strains.</title>
        <authorList>
            <person name="Whitman W."/>
        </authorList>
    </citation>
    <scope>NUCLEOTIDE SEQUENCE [LARGE SCALE GENOMIC DNA]</scope>
    <source>
        <strain evidence="3 4">CECT 8075</strain>
    </source>
</reference>
<organism evidence="3 4">
    <name type="scientific">Aporhodopirellula rubra</name>
    <dbReference type="NCBI Taxonomy" id="980271"/>
    <lineage>
        <taxon>Bacteria</taxon>
        <taxon>Pseudomonadati</taxon>
        <taxon>Planctomycetota</taxon>
        <taxon>Planctomycetia</taxon>
        <taxon>Pirellulales</taxon>
        <taxon>Pirellulaceae</taxon>
        <taxon>Aporhodopirellula</taxon>
    </lineage>
</organism>
<proteinExistence type="predicted"/>
<name>A0A7W5E741_9BACT</name>
<keyword evidence="2" id="KW-0472">Membrane</keyword>
<comment type="caution">
    <text evidence="3">The sequence shown here is derived from an EMBL/GenBank/DDBJ whole genome shotgun (WGS) entry which is preliminary data.</text>
</comment>
<evidence type="ECO:0000313" key="4">
    <source>
        <dbReference type="Proteomes" id="UP000536179"/>
    </source>
</evidence>
<evidence type="ECO:0000256" key="1">
    <source>
        <dbReference type="SAM" id="MobiDB-lite"/>
    </source>
</evidence>
<feature type="transmembrane region" description="Helical" evidence="2">
    <location>
        <begin position="36"/>
        <end position="59"/>
    </location>
</feature>